<dbReference type="STRING" id="67801.A0A1B0BP59"/>
<dbReference type="InterPro" id="IPR020568">
    <property type="entry name" value="Ribosomal_Su5_D2-typ_SF"/>
</dbReference>
<evidence type="ECO:0000313" key="1">
    <source>
        <dbReference type="EnsemblMetazoa" id="GPPI036144-PA"/>
    </source>
</evidence>
<reference evidence="1" key="2">
    <citation type="submission" date="2020-05" db="UniProtKB">
        <authorList>
            <consortium name="EnsemblMetazoa"/>
        </authorList>
    </citation>
    <scope>IDENTIFICATION</scope>
    <source>
        <strain evidence="1">IAEA</strain>
    </source>
</reference>
<dbReference type="EMBL" id="JXJN01017821">
    <property type="status" value="NOT_ANNOTATED_CDS"/>
    <property type="molecule type" value="Genomic_DNA"/>
</dbReference>
<sequence length="153" mass="17437">MCLYLNEERFYQRLVYNFENFCALEIAPERLLIKSLILLALNAPESGWCEEDGDKKELAQRTVEILSIIITSEMGDTAVMVTAVAKNKPQIGVNFMPLVVDYRLKNAASGRIPKNVIITFLTCNTIWVNRKITTVDRVRICLWFASVPILPLE</sequence>
<dbReference type="Gene3D" id="3.30.230.70">
    <property type="entry name" value="GHMP Kinase, N-terminal domain"/>
    <property type="match status" value="1"/>
</dbReference>
<dbReference type="SUPFAM" id="SSF54211">
    <property type="entry name" value="Ribosomal protein S5 domain 2-like"/>
    <property type="match status" value="1"/>
</dbReference>
<dbReference type="EnsemblMetazoa" id="GPPI036144-RA">
    <property type="protein sequence ID" value="GPPI036144-PA"/>
    <property type="gene ID" value="GPPI036144"/>
</dbReference>
<dbReference type="Proteomes" id="UP000092460">
    <property type="component" value="Unassembled WGS sequence"/>
</dbReference>
<accession>A0A1B0BP59</accession>
<reference evidence="2" key="1">
    <citation type="submission" date="2015-01" db="EMBL/GenBank/DDBJ databases">
        <authorList>
            <person name="Aksoy S."/>
            <person name="Warren W."/>
            <person name="Wilson R.K."/>
        </authorList>
    </citation>
    <scope>NUCLEOTIDE SEQUENCE [LARGE SCALE GENOMIC DNA]</scope>
    <source>
        <strain evidence="2">IAEA</strain>
    </source>
</reference>
<protein>
    <submittedName>
        <fullName evidence="1">Uncharacterized protein</fullName>
    </submittedName>
</protein>
<dbReference type="InterPro" id="IPR027408">
    <property type="entry name" value="PNPase/RNase_PH_dom_sf"/>
</dbReference>
<organism evidence="1 2">
    <name type="scientific">Glossina palpalis gambiensis</name>
    <dbReference type="NCBI Taxonomy" id="67801"/>
    <lineage>
        <taxon>Eukaryota</taxon>
        <taxon>Metazoa</taxon>
        <taxon>Ecdysozoa</taxon>
        <taxon>Arthropoda</taxon>
        <taxon>Hexapoda</taxon>
        <taxon>Insecta</taxon>
        <taxon>Pterygota</taxon>
        <taxon>Neoptera</taxon>
        <taxon>Endopterygota</taxon>
        <taxon>Diptera</taxon>
        <taxon>Brachycera</taxon>
        <taxon>Muscomorpha</taxon>
        <taxon>Hippoboscoidea</taxon>
        <taxon>Glossinidae</taxon>
        <taxon>Glossina</taxon>
    </lineage>
</organism>
<keyword evidence="2" id="KW-1185">Reference proteome</keyword>
<dbReference type="AlphaFoldDB" id="A0A1B0BP59"/>
<name>A0A1B0BP59_9MUSC</name>
<proteinExistence type="predicted"/>
<evidence type="ECO:0000313" key="2">
    <source>
        <dbReference type="Proteomes" id="UP000092460"/>
    </source>
</evidence>
<dbReference type="VEuPathDB" id="VectorBase:GPPI036144"/>